<proteinExistence type="predicted"/>
<sequence length="85" mass="9815">MPAECEFVQGLSAPIFGPLINKHSAGFARLPLLLLLLLKISTAAPKVPNFIHSYLIKWPCEIPFHKTLLSLYYFFLWYLSKLFYL</sequence>
<dbReference type="AlphaFoldDB" id="A0A428MZC7"/>
<name>A0A428MZC7_9BACI</name>
<reference evidence="1 2" key="1">
    <citation type="submission" date="2018-10" db="EMBL/GenBank/DDBJ databases">
        <title>Draft genome sequence of Bacillus salarius IM0101, isolated from a hypersaline soil in Inner Mongolia, China.</title>
        <authorList>
            <person name="Yamprayoonswat W."/>
            <person name="Boonvisut S."/>
            <person name="Jumpathong W."/>
            <person name="Sittihan S."/>
            <person name="Ruangsuj P."/>
            <person name="Wanthongcharoen S."/>
            <person name="Thongpramul N."/>
            <person name="Pimmason S."/>
            <person name="Yu B."/>
            <person name="Yasawong M."/>
        </authorList>
    </citation>
    <scope>NUCLEOTIDE SEQUENCE [LARGE SCALE GENOMIC DNA]</scope>
    <source>
        <strain evidence="1 2">IM0101</strain>
    </source>
</reference>
<keyword evidence="2" id="KW-1185">Reference proteome</keyword>
<evidence type="ECO:0000313" key="2">
    <source>
        <dbReference type="Proteomes" id="UP000275076"/>
    </source>
</evidence>
<gene>
    <name evidence="1" type="ORF">D7Z54_20620</name>
</gene>
<comment type="caution">
    <text evidence="1">The sequence shown here is derived from an EMBL/GenBank/DDBJ whole genome shotgun (WGS) entry which is preliminary data.</text>
</comment>
<protein>
    <submittedName>
        <fullName evidence="1">Uncharacterized protein</fullName>
    </submittedName>
</protein>
<accession>A0A428MZC7</accession>
<dbReference type="EMBL" id="RBVX01000024">
    <property type="protein sequence ID" value="RSL31446.1"/>
    <property type="molecule type" value="Genomic_DNA"/>
</dbReference>
<evidence type="ECO:0000313" key="1">
    <source>
        <dbReference type="EMBL" id="RSL31446.1"/>
    </source>
</evidence>
<dbReference type="Proteomes" id="UP000275076">
    <property type="component" value="Unassembled WGS sequence"/>
</dbReference>
<organism evidence="1 2">
    <name type="scientific">Salibacterium salarium</name>
    <dbReference type="NCBI Taxonomy" id="284579"/>
    <lineage>
        <taxon>Bacteria</taxon>
        <taxon>Bacillati</taxon>
        <taxon>Bacillota</taxon>
        <taxon>Bacilli</taxon>
        <taxon>Bacillales</taxon>
        <taxon>Bacillaceae</taxon>
    </lineage>
</organism>